<dbReference type="EMBL" id="JNSL01000176">
    <property type="protein sequence ID" value="KGA13695.1"/>
    <property type="molecule type" value="Genomic_DNA"/>
</dbReference>
<dbReference type="PANTHER" id="PTHR13707:SF57">
    <property type="entry name" value="SUCCINYL-COA:3-KETOACID COENZYME A TRANSFERASE SUBUNIT B-RELATED"/>
    <property type="match status" value="1"/>
</dbReference>
<dbReference type="GO" id="GO:0008410">
    <property type="term" value="F:CoA-transferase activity"/>
    <property type="evidence" value="ECO:0007669"/>
    <property type="project" value="InterPro"/>
</dbReference>
<dbReference type="InterPro" id="IPR004165">
    <property type="entry name" value="CoA_trans_fam_I"/>
</dbReference>
<dbReference type="SUPFAM" id="SSF100950">
    <property type="entry name" value="NagB/RpiA/CoA transferase-like"/>
    <property type="match status" value="1"/>
</dbReference>
<protein>
    <submittedName>
        <fullName evidence="2">3-oxoadipate CoA-transferase subunit B</fullName>
    </submittedName>
</protein>
<accession>A0A094PPK8</accession>
<dbReference type="SMART" id="SM00882">
    <property type="entry name" value="CoA_trans"/>
    <property type="match status" value="1"/>
</dbReference>
<reference evidence="2" key="1">
    <citation type="submission" date="2014-06" db="EMBL/GenBank/DDBJ databases">
        <title>Key roles for freshwater Actinobacteria revealed by deep metagenomic sequencing.</title>
        <authorList>
            <person name="Ghai R."/>
            <person name="Mizuno C.M."/>
            <person name="Picazo A."/>
            <person name="Camacho A."/>
            <person name="Rodriguez-Valera F."/>
        </authorList>
    </citation>
    <scope>NUCLEOTIDE SEQUENCE</scope>
</reference>
<comment type="caution">
    <text evidence="2">The sequence shown here is derived from an EMBL/GenBank/DDBJ whole genome shotgun (WGS) entry which is preliminary data.</text>
</comment>
<dbReference type="InterPro" id="IPR012791">
    <property type="entry name" value="3-oxoacid_CoA-transf_B"/>
</dbReference>
<name>A0A094PPK8_9ZZZZ</name>
<dbReference type="PANTHER" id="PTHR13707">
    <property type="entry name" value="KETOACID-COENZYME A TRANSFERASE"/>
    <property type="match status" value="1"/>
</dbReference>
<evidence type="ECO:0000313" key="2">
    <source>
        <dbReference type="EMBL" id="KGA13695.1"/>
    </source>
</evidence>
<dbReference type="InterPro" id="IPR037171">
    <property type="entry name" value="NagB/RpiA_transferase-like"/>
</dbReference>
<dbReference type="Pfam" id="PF01144">
    <property type="entry name" value="CoA_trans"/>
    <property type="match status" value="1"/>
</dbReference>
<sequence length="209" mass="22118">MSDNGLSKSEMAARIAADIPQGSYVNLGIGLPTLVSNFISEDANVILHTENGMLGMGPEAQGNQVDPDLMNAGKIAVLENPGASYFHHADSFAMIRGGHIDLCVLGAFQVSFAGDLANWHAGNPDDIPSVGGAMDLASGAVKTFVMMTLFDKAGNSKLVPECTVPLTAKRCVDRIYTDHAVFEITESGIEVIETHGISFAELKQRVGLK</sequence>
<gene>
    <name evidence="2" type="ORF">GM51_19080</name>
</gene>
<evidence type="ECO:0000256" key="1">
    <source>
        <dbReference type="ARBA" id="ARBA00022679"/>
    </source>
</evidence>
<dbReference type="Gene3D" id="3.40.1080.10">
    <property type="entry name" value="Glutaconate Coenzyme A-transferase"/>
    <property type="match status" value="1"/>
</dbReference>
<organism evidence="2">
    <name type="scientific">freshwater metagenome</name>
    <dbReference type="NCBI Taxonomy" id="449393"/>
    <lineage>
        <taxon>unclassified sequences</taxon>
        <taxon>metagenomes</taxon>
        <taxon>ecological metagenomes</taxon>
    </lineage>
</organism>
<dbReference type="AlphaFoldDB" id="A0A094PPK8"/>
<proteinExistence type="predicted"/>
<keyword evidence="1 2" id="KW-0808">Transferase</keyword>
<dbReference type="NCBIfam" id="TIGR02428">
    <property type="entry name" value="pcaJ_scoB_fam"/>
    <property type="match status" value="1"/>
</dbReference>